<organism evidence="5 6">
    <name type="scientific">Hydrogenophaga intermedia</name>
    <dbReference type="NCBI Taxonomy" id="65786"/>
    <lineage>
        <taxon>Bacteria</taxon>
        <taxon>Pseudomonadati</taxon>
        <taxon>Pseudomonadota</taxon>
        <taxon>Betaproteobacteria</taxon>
        <taxon>Burkholderiales</taxon>
        <taxon>Comamonadaceae</taxon>
        <taxon>Hydrogenophaga</taxon>
    </lineage>
</organism>
<reference evidence="6" key="2">
    <citation type="submission" date="2014-11" db="EMBL/GenBank/DDBJ databases">
        <title>Draft genome sequence of Hydrogenophaga intermedia S1.</title>
        <authorList>
            <person name="Gan H.M."/>
            <person name="Chew T.H."/>
            <person name="Stolz A."/>
        </authorList>
    </citation>
    <scope>NUCLEOTIDE SEQUENCE [LARGE SCALE GENOMIC DNA]</scope>
    <source>
        <strain evidence="6">S1</strain>
    </source>
</reference>
<proteinExistence type="inferred from homology"/>
<dbReference type="InterPro" id="IPR002347">
    <property type="entry name" value="SDR_fam"/>
</dbReference>
<gene>
    <name evidence="5" type="ORF">BN948_04855</name>
</gene>
<dbReference type="AlphaFoldDB" id="A0A1L1Q0R1"/>
<dbReference type="EMBL" id="CCAE010000081">
    <property type="protein sequence ID" value="CDN90411.1"/>
    <property type="molecule type" value="Genomic_DNA"/>
</dbReference>
<dbReference type="PROSITE" id="PS00061">
    <property type="entry name" value="ADH_SHORT"/>
    <property type="match status" value="1"/>
</dbReference>
<sequence length="263" mass="28561">MNTTDNTILITGGGSGIGRALAQAFHALGNQVIITGRRREMLEQTVQANPGMQCIELDVRSAEDIERVAQRVIERHPSLNVVVHNAGIMRTENVFEPGTHDSEETIATNLLGPLRLNAALLPHLLRQARATIMTVSSGLAFVPGAITPTYCATKAAIHSYTQSLRYQLRATSVEVLELVPPYVQTELTGPAHAADPNAMPLKDFIDEVMAIIQAGAPHGEICVERVKPLRHAEASGDYPDFFQRFNDKRSGAAANTWKGRPAP</sequence>
<dbReference type="InterPro" id="IPR020904">
    <property type="entry name" value="Sc_DH/Rdtase_CS"/>
</dbReference>
<evidence type="ECO:0000259" key="4">
    <source>
        <dbReference type="SMART" id="SM00822"/>
    </source>
</evidence>
<evidence type="ECO:0000313" key="6">
    <source>
        <dbReference type="Proteomes" id="UP000028878"/>
    </source>
</evidence>
<name>A0A1L1Q0R1_HYDIT</name>
<dbReference type="Proteomes" id="UP000028878">
    <property type="component" value="Unassembled WGS sequence"/>
</dbReference>
<reference evidence="6" key="1">
    <citation type="submission" date="2014-02" db="EMBL/GenBank/DDBJ databases">
        <authorList>
            <person name="Gan H."/>
        </authorList>
    </citation>
    <scope>NUCLEOTIDE SEQUENCE [LARGE SCALE GENOMIC DNA]</scope>
    <source>
        <strain evidence="6">S1</strain>
    </source>
</reference>
<dbReference type="InterPro" id="IPR057326">
    <property type="entry name" value="KR_dom"/>
</dbReference>
<keyword evidence="2" id="KW-0560">Oxidoreductase</keyword>
<dbReference type="InterPro" id="IPR036291">
    <property type="entry name" value="NAD(P)-bd_dom_sf"/>
</dbReference>
<dbReference type="PANTHER" id="PTHR44169">
    <property type="entry name" value="NADPH-DEPENDENT 1-ACYLDIHYDROXYACETONE PHOSPHATE REDUCTASE"/>
    <property type="match status" value="1"/>
</dbReference>
<protein>
    <submittedName>
        <fullName evidence="5">Short-chain dehydrogenase/reductase SDR</fullName>
    </submittedName>
</protein>
<dbReference type="Gene3D" id="3.40.50.720">
    <property type="entry name" value="NAD(P)-binding Rossmann-like Domain"/>
    <property type="match status" value="1"/>
</dbReference>
<accession>A0A1L1Q0R1</accession>
<dbReference type="Pfam" id="PF00106">
    <property type="entry name" value="adh_short"/>
    <property type="match status" value="1"/>
</dbReference>
<dbReference type="PRINTS" id="PR00081">
    <property type="entry name" value="GDHRDH"/>
</dbReference>
<dbReference type="RefSeq" id="WP_035624440.1">
    <property type="nucleotide sequence ID" value="NZ_CCAE010000081.1"/>
</dbReference>
<feature type="domain" description="Ketoreductase" evidence="4">
    <location>
        <begin position="6"/>
        <end position="179"/>
    </location>
</feature>
<evidence type="ECO:0000256" key="1">
    <source>
        <dbReference type="ARBA" id="ARBA00006484"/>
    </source>
</evidence>
<dbReference type="SMART" id="SM00822">
    <property type="entry name" value="PKS_KR"/>
    <property type="match status" value="1"/>
</dbReference>
<dbReference type="PANTHER" id="PTHR44169:SF6">
    <property type="entry name" value="NADPH-DEPENDENT 1-ACYLDIHYDROXYACETONE PHOSPHATE REDUCTASE"/>
    <property type="match status" value="1"/>
</dbReference>
<evidence type="ECO:0000256" key="3">
    <source>
        <dbReference type="RuleBase" id="RU000363"/>
    </source>
</evidence>
<dbReference type="GO" id="GO:0016491">
    <property type="term" value="F:oxidoreductase activity"/>
    <property type="evidence" value="ECO:0007669"/>
    <property type="project" value="UniProtKB-KW"/>
</dbReference>
<keyword evidence="6" id="KW-1185">Reference proteome</keyword>
<dbReference type="SUPFAM" id="SSF51735">
    <property type="entry name" value="NAD(P)-binding Rossmann-fold domains"/>
    <property type="match status" value="1"/>
</dbReference>
<dbReference type="PRINTS" id="PR00080">
    <property type="entry name" value="SDRFAMILY"/>
</dbReference>
<evidence type="ECO:0000313" key="5">
    <source>
        <dbReference type="EMBL" id="CDN90411.1"/>
    </source>
</evidence>
<comment type="similarity">
    <text evidence="1 3">Belongs to the short-chain dehydrogenases/reductases (SDR) family.</text>
</comment>
<evidence type="ECO:0000256" key="2">
    <source>
        <dbReference type="ARBA" id="ARBA00023002"/>
    </source>
</evidence>